<dbReference type="Proteomes" id="UP001186974">
    <property type="component" value="Unassembled WGS sequence"/>
</dbReference>
<comment type="caution">
    <text evidence="1">The sequence shown here is derived from an EMBL/GenBank/DDBJ whole genome shotgun (WGS) entry which is preliminary data.</text>
</comment>
<organism evidence="1 2">
    <name type="scientific">Coniosporium uncinatum</name>
    <dbReference type="NCBI Taxonomy" id="93489"/>
    <lineage>
        <taxon>Eukaryota</taxon>
        <taxon>Fungi</taxon>
        <taxon>Dikarya</taxon>
        <taxon>Ascomycota</taxon>
        <taxon>Pezizomycotina</taxon>
        <taxon>Dothideomycetes</taxon>
        <taxon>Dothideomycetes incertae sedis</taxon>
        <taxon>Coniosporium</taxon>
    </lineage>
</organism>
<feature type="non-terminal residue" evidence="1">
    <location>
        <position position="1"/>
    </location>
</feature>
<name>A0ACC3DHE1_9PEZI</name>
<gene>
    <name evidence="1" type="ORF">LTS18_013954</name>
</gene>
<accession>A0ACC3DHE1</accession>
<dbReference type="EMBL" id="JAWDJW010004389">
    <property type="protein sequence ID" value="KAK3075937.1"/>
    <property type="molecule type" value="Genomic_DNA"/>
</dbReference>
<reference evidence="1" key="1">
    <citation type="submission" date="2024-09" db="EMBL/GenBank/DDBJ databases">
        <title>Black Yeasts Isolated from many extreme environments.</title>
        <authorList>
            <person name="Coleine C."/>
            <person name="Stajich J.E."/>
            <person name="Selbmann L."/>
        </authorList>
    </citation>
    <scope>NUCLEOTIDE SEQUENCE</scope>
    <source>
        <strain evidence="1">CCFEE 5737</strain>
    </source>
</reference>
<evidence type="ECO:0000313" key="1">
    <source>
        <dbReference type="EMBL" id="KAK3075937.1"/>
    </source>
</evidence>
<protein>
    <submittedName>
        <fullName evidence="1">Uncharacterized protein</fullName>
    </submittedName>
</protein>
<evidence type="ECO:0000313" key="2">
    <source>
        <dbReference type="Proteomes" id="UP001186974"/>
    </source>
</evidence>
<sequence>YNMANLAISAESISTLNSEDEDDFSSSSQLRDRSARNSFLSVGSDADSTGGTHHADNFHHDAAASIFDSLQRDHDTANIQLELTALRMSTDASFHQLRKALAVAFMKRIAQLVEKGSKIKEAVERTVTPHAELLNKAIFDKEEEEKSDQADFLLLVQQDLSHRPDGENVMLVVSFVLNQSGIVEPEGFEQWWEDLRSVESEEMRRVRGKMAQFIETITADDDDDEDDEDDETSEEDEDEN</sequence>
<keyword evidence="2" id="KW-1185">Reference proteome</keyword>
<proteinExistence type="predicted"/>